<keyword evidence="7" id="KW-0206">Cytoskeleton</keyword>
<keyword evidence="6" id="KW-0106">Calcium</keyword>
<accession>A0A1R2C8T8</accession>
<evidence type="ECO:0000259" key="9">
    <source>
        <dbReference type="PROSITE" id="PS50222"/>
    </source>
</evidence>
<feature type="domain" description="EF-hand" evidence="9">
    <location>
        <begin position="99"/>
        <end position="134"/>
    </location>
</feature>
<dbReference type="PANTHER" id="PTHR23048">
    <property type="entry name" value="MYOSIN LIGHT CHAIN 1, 3"/>
    <property type="match status" value="1"/>
</dbReference>
<name>A0A1R2C8T8_9CILI</name>
<dbReference type="EMBL" id="MPUH01000239">
    <property type="protein sequence ID" value="OMJ85365.1"/>
    <property type="molecule type" value="Genomic_DNA"/>
</dbReference>
<dbReference type="InterPro" id="IPR050230">
    <property type="entry name" value="CALM/Myosin/TropC-like"/>
</dbReference>
<feature type="domain" description="EF-hand" evidence="9">
    <location>
        <begin position="28"/>
        <end position="63"/>
    </location>
</feature>
<evidence type="ECO:0000256" key="5">
    <source>
        <dbReference type="ARBA" id="ARBA00022737"/>
    </source>
</evidence>
<dbReference type="SUPFAM" id="SSF47473">
    <property type="entry name" value="EF-hand"/>
    <property type="match status" value="1"/>
</dbReference>
<evidence type="ECO:0000313" key="10">
    <source>
        <dbReference type="EMBL" id="OMJ85365.1"/>
    </source>
</evidence>
<comment type="similarity">
    <text evidence="2">Belongs to the centrin family.</text>
</comment>
<comment type="similarity">
    <text evidence="3">Belongs to the calmodulin family. Calglandulin subfamily.</text>
</comment>
<keyword evidence="11" id="KW-1185">Reference proteome</keyword>
<proteinExistence type="inferred from homology"/>
<dbReference type="Gene3D" id="1.10.238.10">
    <property type="entry name" value="EF-hand"/>
    <property type="match status" value="1"/>
</dbReference>
<dbReference type="InterPro" id="IPR011992">
    <property type="entry name" value="EF-hand-dom_pair"/>
</dbReference>
<gene>
    <name evidence="10" type="ORF">SteCoe_13338</name>
</gene>
<evidence type="ECO:0000313" key="11">
    <source>
        <dbReference type="Proteomes" id="UP000187209"/>
    </source>
</evidence>
<protein>
    <recommendedName>
        <fullName evidence="9">EF-hand domain-containing protein</fullName>
    </recommendedName>
</protein>
<evidence type="ECO:0000256" key="6">
    <source>
        <dbReference type="ARBA" id="ARBA00022837"/>
    </source>
</evidence>
<evidence type="ECO:0000256" key="4">
    <source>
        <dbReference type="ARBA" id="ARBA00022490"/>
    </source>
</evidence>
<comment type="subcellular location">
    <subcellularLocation>
        <location evidence="1">Cytoplasm</location>
        <location evidence="1">Cytoskeleton</location>
    </subcellularLocation>
</comment>
<dbReference type="Proteomes" id="UP000187209">
    <property type="component" value="Unassembled WGS sequence"/>
</dbReference>
<evidence type="ECO:0000256" key="2">
    <source>
        <dbReference type="ARBA" id="ARBA00005253"/>
    </source>
</evidence>
<comment type="caution">
    <text evidence="10">The sequence shown here is derived from an EMBL/GenBank/DDBJ whole genome shotgun (WGS) entry which is preliminary data.</text>
</comment>
<dbReference type="GO" id="GO:0005509">
    <property type="term" value="F:calcium ion binding"/>
    <property type="evidence" value="ECO:0007669"/>
    <property type="project" value="InterPro"/>
</dbReference>
<dbReference type="FunFam" id="1.10.238.10:FF:000178">
    <property type="entry name" value="Calmodulin-2 A"/>
    <property type="match status" value="1"/>
</dbReference>
<dbReference type="PROSITE" id="PS50222">
    <property type="entry name" value="EF_HAND_2"/>
    <property type="match status" value="2"/>
</dbReference>
<sequence length="333" mass="38023">MSKKALKGRDTGKIQLKSPDYDIKLTEEEIKDCKEAFDLFDLDNSGTIDPREVQAALNSLGNDKSPTFFRLLSGIEELGAEIDFNSFLIHVNERLGNKESKKGVEKILELFDAEGTGNLTLKAYKRVSRELGETMTEDEMINCLERISSLSKPELTLDDFYRVMVRKVYGAPSESVFSLPKNVEGLGTMQKKEEPKVTIRKEESKTLVKREEIKAEKIREEKKGNLLEGIKENSLSFERDYNKDTSIKGEHKGYIMDENSGFAEDKEQSTILLDKDKSNISIDAHDTNITIEKNQTISKNNEKDEFMEEGELIENFSRIKSKGIMKKKKQKLR</sequence>
<evidence type="ECO:0000256" key="3">
    <source>
        <dbReference type="ARBA" id="ARBA00006182"/>
    </source>
</evidence>
<dbReference type="AlphaFoldDB" id="A0A1R2C8T8"/>
<dbReference type="PANTHER" id="PTHR23048:SF56">
    <property type="entry name" value="CALMODULIN 2"/>
    <property type="match status" value="1"/>
</dbReference>
<dbReference type="InterPro" id="IPR018247">
    <property type="entry name" value="EF_Hand_1_Ca_BS"/>
</dbReference>
<keyword evidence="4" id="KW-0963">Cytoplasm</keyword>
<dbReference type="PROSITE" id="PS00018">
    <property type="entry name" value="EF_HAND_1"/>
    <property type="match status" value="1"/>
</dbReference>
<evidence type="ECO:0000256" key="1">
    <source>
        <dbReference type="ARBA" id="ARBA00004245"/>
    </source>
</evidence>
<reference evidence="10 11" key="1">
    <citation type="submission" date="2016-11" db="EMBL/GenBank/DDBJ databases">
        <title>The macronuclear genome of Stentor coeruleus: a giant cell with tiny introns.</title>
        <authorList>
            <person name="Slabodnick M."/>
            <person name="Ruby J.G."/>
            <person name="Reiff S.B."/>
            <person name="Swart E.C."/>
            <person name="Gosai S."/>
            <person name="Prabakaran S."/>
            <person name="Witkowska E."/>
            <person name="Larue G.E."/>
            <person name="Fisher S."/>
            <person name="Freeman R.M."/>
            <person name="Gunawardena J."/>
            <person name="Chu W."/>
            <person name="Stover N.A."/>
            <person name="Gregory B.D."/>
            <person name="Nowacki M."/>
            <person name="Derisi J."/>
            <person name="Roy S.W."/>
            <person name="Marshall W.F."/>
            <person name="Sood P."/>
        </authorList>
    </citation>
    <scope>NUCLEOTIDE SEQUENCE [LARGE SCALE GENOMIC DNA]</scope>
    <source>
        <strain evidence="10">WM001</strain>
    </source>
</reference>
<evidence type="ECO:0000256" key="7">
    <source>
        <dbReference type="ARBA" id="ARBA00023212"/>
    </source>
</evidence>
<keyword evidence="5" id="KW-0677">Repeat</keyword>
<dbReference type="SMART" id="SM00054">
    <property type="entry name" value="EFh"/>
    <property type="match status" value="2"/>
</dbReference>
<comment type="function">
    <text evidence="8">Plays a fundamental role in microtubule organizing center structure and function. Component of the infraciliary lattice (ICL) and the ciliary basal bodies.</text>
</comment>
<dbReference type="GO" id="GO:0016460">
    <property type="term" value="C:myosin II complex"/>
    <property type="evidence" value="ECO:0007669"/>
    <property type="project" value="TreeGrafter"/>
</dbReference>
<dbReference type="Pfam" id="PF13499">
    <property type="entry name" value="EF-hand_7"/>
    <property type="match status" value="1"/>
</dbReference>
<evidence type="ECO:0000256" key="8">
    <source>
        <dbReference type="ARBA" id="ARBA00025692"/>
    </source>
</evidence>
<organism evidence="10 11">
    <name type="scientific">Stentor coeruleus</name>
    <dbReference type="NCBI Taxonomy" id="5963"/>
    <lineage>
        <taxon>Eukaryota</taxon>
        <taxon>Sar</taxon>
        <taxon>Alveolata</taxon>
        <taxon>Ciliophora</taxon>
        <taxon>Postciliodesmatophora</taxon>
        <taxon>Heterotrichea</taxon>
        <taxon>Heterotrichida</taxon>
        <taxon>Stentoridae</taxon>
        <taxon>Stentor</taxon>
    </lineage>
</organism>
<dbReference type="InterPro" id="IPR002048">
    <property type="entry name" value="EF_hand_dom"/>
</dbReference>